<dbReference type="SMART" id="SM00450">
    <property type="entry name" value="RHOD"/>
    <property type="match status" value="1"/>
</dbReference>
<dbReference type="PROSITE" id="PS50206">
    <property type="entry name" value="RHODANESE_3"/>
    <property type="match status" value="1"/>
</dbReference>
<dbReference type="Gene3D" id="3.40.250.10">
    <property type="entry name" value="Rhodanese-like domain"/>
    <property type="match status" value="1"/>
</dbReference>
<evidence type="ECO:0000259" key="2">
    <source>
        <dbReference type="PROSITE" id="PS50206"/>
    </source>
</evidence>
<dbReference type="InterPro" id="IPR036873">
    <property type="entry name" value="Rhodanese-like_dom_sf"/>
</dbReference>
<dbReference type="PROSITE" id="PS51318">
    <property type="entry name" value="TAT"/>
    <property type="match status" value="1"/>
</dbReference>
<dbReference type="STRING" id="321267.SHM7688_01564"/>
<keyword evidence="1" id="KW-0732">Signal</keyword>
<gene>
    <name evidence="3" type="ORF">SHM7688_01564</name>
</gene>
<accession>A0A0N7LRY6</accession>
<evidence type="ECO:0000313" key="4">
    <source>
        <dbReference type="Proteomes" id="UP000054823"/>
    </source>
</evidence>
<dbReference type="InterPro" id="IPR050229">
    <property type="entry name" value="GlpE_sulfurtransferase"/>
</dbReference>
<sequence length="154" mass="16792">MNTSNTRRVLTRRAFLTLGGAAAVTATAAFLAWPTQATSQRLTVEDTHQKAAKGEIVLIDIRRPDEWARSGVPEHAIPIDMRRKDFFEAATAAAKGKPIALICARGVRSRRVYQNFHASGLTNVFDVPEGMLGSSAGPGWLSKGLPTVTYDRDR</sequence>
<proteinExistence type="predicted"/>
<feature type="domain" description="Rhodanese" evidence="2">
    <location>
        <begin position="52"/>
        <end position="149"/>
    </location>
</feature>
<protein>
    <submittedName>
        <fullName evidence="3">Molybdopterin biosynthesis protein MoeB</fullName>
    </submittedName>
</protein>
<feature type="signal peptide" evidence="1">
    <location>
        <begin position="1"/>
        <end position="28"/>
    </location>
</feature>
<dbReference type="InterPro" id="IPR006311">
    <property type="entry name" value="TAT_signal"/>
</dbReference>
<dbReference type="RefSeq" id="WP_058239352.1">
    <property type="nucleotide sequence ID" value="NZ_CYPW01000013.1"/>
</dbReference>
<evidence type="ECO:0000313" key="3">
    <source>
        <dbReference type="EMBL" id="CUH52124.1"/>
    </source>
</evidence>
<dbReference type="AlphaFoldDB" id="A0A0N7LRY6"/>
<dbReference type="Pfam" id="PF00581">
    <property type="entry name" value="Rhodanese"/>
    <property type="match status" value="1"/>
</dbReference>
<dbReference type="EMBL" id="CYPW01000013">
    <property type="protein sequence ID" value="CUH52124.1"/>
    <property type="molecule type" value="Genomic_DNA"/>
</dbReference>
<dbReference type="OrthoDB" id="9812109at2"/>
<evidence type="ECO:0000256" key="1">
    <source>
        <dbReference type="SAM" id="SignalP"/>
    </source>
</evidence>
<feature type="chain" id="PRO_5006015548" evidence="1">
    <location>
        <begin position="29"/>
        <end position="154"/>
    </location>
</feature>
<dbReference type="InterPro" id="IPR001763">
    <property type="entry name" value="Rhodanese-like_dom"/>
</dbReference>
<reference evidence="3 4" key="1">
    <citation type="submission" date="2015-09" db="EMBL/GenBank/DDBJ databases">
        <authorList>
            <consortium name="Swine Surveillance"/>
        </authorList>
    </citation>
    <scope>NUCLEOTIDE SEQUENCE [LARGE SCALE GENOMIC DNA]</scope>
    <source>
        <strain evidence="3 4">CECT 7688</strain>
    </source>
</reference>
<dbReference type="PANTHER" id="PTHR43031:SF16">
    <property type="entry name" value="OXIDOREDUCTASE"/>
    <property type="match status" value="1"/>
</dbReference>
<dbReference type="Proteomes" id="UP000054823">
    <property type="component" value="Unassembled WGS sequence"/>
</dbReference>
<dbReference type="CDD" id="cd00158">
    <property type="entry name" value="RHOD"/>
    <property type="match status" value="1"/>
</dbReference>
<dbReference type="PANTHER" id="PTHR43031">
    <property type="entry name" value="FAD-DEPENDENT OXIDOREDUCTASE"/>
    <property type="match status" value="1"/>
</dbReference>
<name>A0A0N7LRY6_9RHOB</name>
<keyword evidence="4" id="KW-1185">Reference proteome</keyword>
<dbReference type="SUPFAM" id="SSF52821">
    <property type="entry name" value="Rhodanese/Cell cycle control phosphatase"/>
    <property type="match status" value="1"/>
</dbReference>
<organism evidence="3 4">
    <name type="scientific">Shimia marina</name>
    <dbReference type="NCBI Taxonomy" id="321267"/>
    <lineage>
        <taxon>Bacteria</taxon>
        <taxon>Pseudomonadati</taxon>
        <taxon>Pseudomonadota</taxon>
        <taxon>Alphaproteobacteria</taxon>
        <taxon>Rhodobacterales</taxon>
        <taxon>Roseobacteraceae</taxon>
    </lineage>
</organism>